<evidence type="ECO:0000256" key="6">
    <source>
        <dbReference type="ARBA" id="ARBA00023316"/>
    </source>
</evidence>
<protein>
    <recommendedName>
        <fullName evidence="12">Peptidase S11 D-alanyl-D-alanine carboxypeptidase A N-terminal domain-containing protein</fullName>
    </recommendedName>
</protein>
<evidence type="ECO:0000256" key="4">
    <source>
        <dbReference type="ARBA" id="ARBA00022960"/>
    </source>
</evidence>
<feature type="region of interest" description="Disordered" evidence="10">
    <location>
        <begin position="282"/>
        <end position="304"/>
    </location>
</feature>
<proteinExistence type="inferred from homology"/>
<dbReference type="GO" id="GO:0009002">
    <property type="term" value="F:serine-type D-Ala-D-Ala carboxypeptidase activity"/>
    <property type="evidence" value="ECO:0007669"/>
    <property type="project" value="InterPro"/>
</dbReference>
<dbReference type="GO" id="GO:0006508">
    <property type="term" value="P:proteolysis"/>
    <property type="evidence" value="ECO:0007669"/>
    <property type="project" value="InterPro"/>
</dbReference>
<keyword evidence="11" id="KW-0812">Transmembrane</keyword>
<evidence type="ECO:0000256" key="5">
    <source>
        <dbReference type="ARBA" id="ARBA00022984"/>
    </source>
</evidence>
<feature type="transmembrane region" description="Helical" evidence="11">
    <location>
        <begin position="255"/>
        <end position="276"/>
    </location>
</feature>
<feature type="compositionally biased region" description="Basic and acidic residues" evidence="10">
    <location>
        <begin position="151"/>
        <end position="166"/>
    </location>
</feature>
<dbReference type="InterPro" id="IPR001967">
    <property type="entry name" value="Peptidase_S11_N"/>
</dbReference>
<dbReference type="GO" id="GO:0071555">
    <property type="term" value="P:cell wall organization"/>
    <property type="evidence" value="ECO:0007669"/>
    <property type="project" value="UniProtKB-KW"/>
</dbReference>
<dbReference type="Pfam" id="PF00768">
    <property type="entry name" value="Peptidase_S11"/>
    <property type="match status" value="1"/>
</dbReference>
<feature type="compositionally biased region" description="Polar residues" evidence="10">
    <location>
        <begin position="289"/>
        <end position="300"/>
    </location>
</feature>
<gene>
    <name evidence="13" type="ORF">KDI_13410</name>
</gene>
<evidence type="ECO:0000256" key="1">
    <source>
        <dbReference type="ARBA" id="ARBA00007164"/>
    </source>
</evidence>
<keyword evidence="4" id="KW-0133">Cell shape</keyword>
<feature type="compositionally biased region" description="Basic and acidic residues" evidence="10">
    <location>
        <begin position="1"/>
        <end position="31"/>
    </location>
</feature>
<dbReference type="OrthoDB" id="7252792at2"/>
<evidence type="ECO:0000256" key="3">
    <source>
        <dbReference type="ARBA" id="ARBA00022801"/>
    </source>
</evidence>
<feature type="active site" evidence="7">
    <location>
        <position position="414"/>
    </location>
</feature>
<keyword evidence="11" id="KW-1133">Transmembrane helix</keyword>
<evidence type="ECO:0000256" key="9">
    <source>
        <dbReference type="RuleBase" id="RU004016"/>
    </source>
</evidence>
<accession>A0A5A5T8V7</accession>
<dbReference type="Gene3D" id="3.40.710.10">
    <property type="entry name" value="DD-peptidase/beta-lactamase superfamily"/>
    <property type="match status" value="1"/>
</dbReference>
<reference evidence="13 14" key="1">
    <citation type="submission" date="2019-01" db="EMBL/GenBank/DDBJ databases">
        <title>Draft genome sequence of Dictyobacter sp. Uno17.</title>
        <authorList>
            <person name="Wang C.M."/>
            <person name="Zheng Y."/>
            <person name="Sakai Y."/>
            <person name="Abe K."/>
            <person name="Yokota A."/>
            <person name="Yabe S."/>
        </authorList>
    </citation>
    <scope>NUCLEOTIDE SEQUENCE [LARGE SCALE GENOMIC DNA]</scope>
    <source>
        <strain evidence="13 14">Uno17</strain>
    </source>
</reference>
<evidence type="ECO:0000256" key="7">
    <source>
        <dbReference type="PIRSR" id="PIRSR618044-1"/>
    </source>
</evidence>
<dbReference type="SUPFAM" id="SSF56601">
    <property type="entry name" value="beta-lactamase/transpeptidase-like"/>
    <property type="match status" value="1"/>
</dbReference>
<feature type="region of interest" description="Disordered" evidence="10">
    <location>
        <begin position="1"/>
        <end position="168"/>
    </location>
</feature>
<feature type="compositionally biased region" description="Basic and acidic residues" evidence="10">
    <location>
        <begin position="133"/>
        <end position="143"/>
    </location>
</feature>
<evidence type="ECO:0000313" key="13">
    <source>
        <dbReference type="EMBL" id="GCF07777.1"/>
    </source>
</evidence>
<feature type="domain" description="Peptidase S11 D-alanyl-D-alanine carboxypeptidase A N-terminal" evidence="12">
    <location>
        <begin position="321"/>
        <end position="549"/>
    </location>
</feature>
<dbReference type="InterPro" id="IPR012338">
    <property type="entry name" value="Beta-lactam/transpept-like"/>
</dbReference>
<evidence type="ECO:0000256" key="11">
    <source>
        <dbReference type="SAM" id="Phobius"/>
    </source>
</evidence>
<keyword evidence="2" id="KW-0732">Signal</keyword>
<comment type="caution">
    <text evidence="13">The sequence shown here is derived from an EMBL/GenBank/DDBJ whole genome shotgun (WGS) entry which is preliminary data.</text>
</comment>
<dbReference type="PANTHER" id="PTHR21581:SF33">
    <property type="entry name" value="D-ALANYL-D-ALANINE CARBOXYPEPTIDASE DACB"/>
    <property type="match status" value="1"/>
</dbReference>
<feature type="active site" description="Proton acceptor" evidence="7">
    <location>
        <position position="356"/>
    </location>
</feature>
<dbReference type="GO" id="GO:0008360">
    <property type="term" value="P:regulation of cell shape"/>
    <property type="evidence" value="ECO:0007669"/>
    <property type="project" value="UniProtKB-KW"/>
</dbReference>
<keyword evidence="11" id="KW-0472">Membrane</keyword>
<feature type="active site" description="Acyl-ester intermediate" evidence="7">
    <location>
        <position position="353"/>
    </location>
</feature>
<keyword evidence="6" id="KW-0961">Cell wall biogenesis/degradation</keyword>
<keyword evidence="3" id="KW-0378">Hydrolase</keyword>
<dbReference type="Proteomes" id="UP000322530">
    <property type="component" value="Unassembled WGS sequence"/>
</dbReference>
<keyword evidence="14" id="KW-1185">Reference proteome</keyword>
<evidence type="ECO:0000256" key="10">
    <source>
        <dbReference type="SAM" id="MobiDB-lite"/>
    </source>
</evidence>
<dbReference type="GO" id="GO:0009252">
    <property type="term" value="P:peptidoglycan biosynthetic process"/>
    <property type="evidence" value="ECO:0007669"/>
    <property type="project" value="UniProtKB-KW"/>
</dbReference>
<feature type="compositionally biased region" description="Basic and acidic residues" evidence="10">
    <location>
        <begin position="98"/>
        <end position="108"/>
    </location>
</feature>
<comment type="similarity">
    <text evidence="1 9">Belongs to the peptidase S11 family.</text>
</comment>
<evidence type="ECO:0000256" key="8">
    <source>
        <dbReference type="PIRSR" id="PIRSR618044-2"/>
    </source>
</evidence>
<keyword evidence="5" id="KW-0573">Peptidoglycan synthesis</keyword>
<organism evidence="13 14">
    <name type="scientific">Dictyobacter arantiisoli</name>
    <dbReference type="NCBI Taxonomy" id="2014874"/>
    <lineage>
        <taxon>Bacteria</taxon>
        <taxon>Bacillati</taxon>
        <taxon>Chloroflexota</taxon>
        <taxon>Ktedonobacteria</taxon>
        <taxon>Ktedonobacterales</taxon>
        <taxon>Dictyobacteraceae</taxon>
        <taxon>Dictyobacter</taxon>
    </lineage>
</organism>
<evidence type="ECO:0000259" key="12">
    <source>
        <dbReference type="Pfam" id="PF00768"/>
    </source>
</evidence>
<dbReference type="InterPro" id="IPR018044">
    <property type="entry name" value="Peptidase_S11"/>
</dbReference>
<dbReference type="PRINTS" id="PR00725">
    <property type="entry name" value="DADACBPTASE1"/>
</dbReference>
<feature type="compositionally biased region" description="Basic and acidic residues" evidence="10">
    <location>
        <begin position="76"/>
        <end position="87"/>
    </location>
</feature>
<sequence>MHRTPPHEDTHSDGEPERDLRRHNYKDKLQQELDDPDNYDPYNHPEIPRIKRASRYLDLESTPPPTRQPSQNNRRARLEKPRAHQTEDELQLARRMKAREAREQTERARVRRPPPHAEAADQEERTRIRRPVRREELEEEQRPPTRRPARRPIEEQEVRASSRRPIDEDDETLIINQSTRRKPRVYFEDEPEAPVMPAKATRVPQAQAIKEHTRRPAAYEQSTIEEAHERVARRNRHTQQVIFDQAQRILHNRPLLAVICGILILGVLLPLGIHLLSAPSIGSGVPQGGAQSTLTRTATAAKNPADPHEIVITPPDTDHPAPPVLATSAYVLDADTGATIYAHNPFMHIPMMSTTKLMTALLAVEHGNLDQKVTINRTIARDLTTLSADSALMGIKPGETYTMRELLYGLFLVSGNDAALAIADADAGSVPNFVAQMNQRAKQLGMNDTHYMNPHGLMADGQYSSAHDLAIIGQHSFGNATIQQISDTEFYTIPATKEHAVHYLQNEDQFMYWYPGVMAGKTGWDTGANFLQVVKASYHNKHLIGVTMHTVDWWTDMRDLMNYGFNNFTWISPREINASIKAIPYAALWSYFQSDTRQRIIPMGKQGRFYIFTEYAISGVIMNYFDKNHGLNKFGYPTSSQTAPNTTILMQHFQHGTIQCNLQTKECGTV</sequence>
<evidence type="ECO:0000313" key="14">
    <source>
        <dbReference type="Proteomes" id="UP000322530"/>
    </source>
</evidence>
<feature type="binding site" evidence="8">
    <location>
        <position position="521"/>
    </location>
    <ligand>
        <name>substrate</name>
    </ligand>
</feature>
<name>A0A5A5T8V7_9CHLR</name>
<dbReference type="PANTHER" id="PTHR21581">
    <property type="entry name" value="D-ALANYL-D-ALANINE CARBOXYPEPTIDASE"/>
    <property type="match status" value="1"/>
</dbReference>
<dbReference type="RefSeq" id="WP_149400785.1">
    <property type="nucleotide sequence ID" value="NZ_BIXY01000014.1"/>
</dbReference>
<evidence type="ECO:0000256" key="2">
    <source>
        <dbReference type="ARBA" id="ARBA00022729"/>
    </source>
</evidence>
<dbReference type="AlphaFoldDB" id="A0A5A5T8V7"/>
<dbReference type="EMBL" id="BIXY01000014">
    <property type="protein sequence ID" value="GCF07777.1"/>
    <property type="molecule type" value="Genomic_DNA"/>
</dbReference>